<dbReference type="EMBL" id="CAJVCH010534571">
    <property type="protein sequence ID" value="CAG7825004.1"/>
    <property type="molecule type" value="Genomic_DNA"/>
</dbReference>
<sequence length="49" mass="5380">HLRNVPAESILLHKADAALAPAKAFGSSSSSQFVTDKSFQQANRNFFHH</sequence>
<comment type="caution">
    <text evidence="1">The sequence shown here is derived from an EMBL/GenBank/DDBJ whole genome shotgun (WGS) entry which is preliminary data.</text>
</comment>
<feature type="non-terminal residue" evidence="1">
    <location>
        <position position="1"/>
    </location>
</feature>
<gene>
    <name evidence="1" type="ORF">AFUS01_LOCUS35130</name>
</gene>
<name>A0A8J2LKW8_9HEXA</name>
<keyword evidence="2" id="KW-1185">Reference proteome</keyword>
<reference evidence="1" key="1">
    <citation type="submission" date="2021-06" db="EMBL/GenBank/DDBJ databases">
        <authorList>
            <person name="Hodson N. C."/>
            <person name="Mongue J. A."/>
            <person name="Jaron S. K."/>
        </authorList>
    </citation>
    <scope>NUCLEOTIDE SEQUENCE</scope>
</reference>
<accession>A0A8J2LKW8</accession>
<evidence type="ECO:0000313" key="2">
    <source>
        <dbReference type="Proteomes" id="UP000708208"/>
    </source>
</evidence>
<protein>
    <submittedName>
        <fullName evidence="1">Uncharacterized protein</fullName>
    </submittedName>
</protein>
<proteinExistence type="predicted"/>
<evidence type="ECO:0000313" key="1">
    <source>
        <dbReference type="EMBL" id="CAG7825004.1"/>
    </source>
</evidence>
<organism evidence="1 2">
    <name type="scientific">Allacma fusca</name>
    <dbReference type="NCBI Taxonomy" id="39272"/>
    <lineage>
        <taxon>Eukaryota</taxon>
        <taxon>Metazoa</taxon>
        <taxon>Ecdysozoa</taxon>
        <taxon>Arthropoda</taxon>
        <taxon>Hexapoda</taxon>
        <taxon>Collembola</taxon>
        <taxon>Symphypleona</taxon>
        <taxon>Sminthuridae</taxon>
        <taxon>Allacma</taxon>
    </lineage>
</organism>
<dbReference type="Proteomes" id="UP000708208">
    <property type="component" value="Unassembled WGS sequence"/>
</dbReference>
<dbReference type="AlphaFoldDB" id="A0A8J2LKW8"/>